<dbReference type="InterPro" id="IPR016181">
    <property type="entry name" value="Acyl_CoA_acyltransferase"/>
</dbReference>
<evidence type="ECO:0000259" key="1">
    <source>
        <dbReference type="PROSITE" id="PS51186"/>
    </source>
</evidence>
<reference evidence="2 3" key="1">
    <citation type="submission" date="2015-03" db="EMBL/GenBank/DDBJ databases">
        <title>Genome sequence of Kiloniella sp. P1-1, isolated from the gut microflora of Pacific white shrimp, Penaeus vannamei.</title>
        <authorList>
            <person name="Shao Z."/>
            <person name="Wang L."/>
            <person name="Li X."/>
        </authorList>
    </citation>
    <scope>NUCLEOTIDE SEQUENCE [LARGE SCALE GENOMIC DNA]</scope>
    <source>
        <strain evidence="2 3">P1-1</strain>
    </source>
</reference>
<dbReference type="InterPro" id="IPR000182">
    <property type="entry name" value="GNAT_dom"/>
</dbReference>
<sequence length="152" mass="17500">MKIETVTSSEDFSLAVKLFKNYEKWAQACPCFEGFEKELDEIDKRYALPYGRLWLVKSRDGDAVGVVGIQLKEDACYELKRLWIEPEGRGYNTGQALIRMALDFAKEQGAHSVFLETVRGRMDHAIALYEKQGFRQVDLDDGSNVLKMSYRF</sequence>
<dbReference type="AlphaFoldDB" id="A0A0M2R355"/>
<gene>
    <name evidence="2" type="ORF">WH95_13880</name>
</gene>
<dbReference type="RefSeq" id="WP_046508285.1">
    <property type="nucleotide sequence ID" value="NZ_LANI01000020.1"/>
</dbReference>
<dbReference type="Gene3D" id="3.40.630.30">
    <property type="match status" value="1"/>
</dbReference>
<dbReference type="PANTHER" id="PTHR43305">
    <property type="entry name" value="FAMILY N-ACETYLTRANSFERASE, PUTATIVE (AFU_ORTHOLOGUE AFUA_2G01380)-RELATED"/>
    <property type="match status" value="1"/>
</dbReference>
<protein>
    <recommendedName>
        <fullName evidence="1">N-acetyltransferase domain-containing protein</fullName>
    </recommendedName>
</protein>
<dbReference type="GO" id="GO:0016747">
    <property type="term" value="F:acyltransferase activity, transferring groups other than amino-acyl groups"/>
    <property type="evidence" value="ECO:0007669"/>
    <property type="project" value="InterPro"/>
</dbReference>
<evidence type="ECO:0000313" key="2">
    <source>
        <dbReference type="EMBL" id="KKJ76302.1"/>
    </source>
</evidence>
<dbReference type="OrthoDB" id="2436196at2"/>
<name>A0A0M2R355_9PROT</name>
<evidence type="ECO:0000313" key="3">
    <source>
        <dbReference type="Proteomes" id="UP000034491"/>
    </source>
</evidence>
<dbReference type="PROSITE" id="PS51186">
    <property type="entry name" value="GNAT"/>
    <property type="match status" value="1"/>
</dbReference>
<feature type="domain" description="N-acetyltransferase" evidence="1">
    <location>
        <begin position="1"/>
        <end position="152"/>
    </location>
</feature>
<accession>A0A0M2R355</accession>
<proteinExistence type="predicted"/>
<dbReference type="CDD" id="cd04301">
    <property type="entry name" value="NAT_SF"/>
    <property type="match status" value="1"/>
</dbReference>
<organism evidence="2 3">
    <name type="scientific">Kiloniella litopenaei</name>
    <dbReference type="NCBI Taxonomy" id="1549748"/>
    <lineage>
        <taxon>Bacteria</taxon>
        <taxon>Pseudomonadati</taxon>
        <taxon>Pseudomonadota</taxon>
        <taxon>Alphaproteobacteria</taxon>
        <taxon>Rhodospirillales</taxon>
        <taxon>Kiloniellaceae</taxon>
        <taxon>Kiloniella</taxon>
    </lineage>
</organism>
<keyword evidence="3" id="KW-1185">Reference proteome</keyword>
<comment type="caution">
    <text evidence="2">The sequence shown here is derived from an EMBL/GenBank/DDBJ whole genome shotgun (WGS) entry which is preliminary data.</text>
</comment>
<dbReference type="SUPFAM" id="SSF55729">
    <property type="entry name" value="Acyl-CoA N-acyltransferases (Nat)"/>
    <property type="match status" value="1"/>
</dbReference>
<dbReference type="Proteomes" id="UP000034491">
    <property type="component" value="Unassembled WGS sequence"/>
</dbReference>
<dbReference type="EMBL" id="LANI01000020">
    <property type="protein sequence ID" value="KKJ76302.1"/>
    <property type="molecule type" value="Genomic_DNA"/>
</dbReference>
<dbReference type="STRING" id="1549748.WH95_13880"/>
<dbReference type="Pfam" id="PF00583">
    <property type="entry name" value="Acetyltransf_1"/>
    <property type="match status" value="1"/>
</dbReference>
<dbReference type="PANTHER" id="PTHR43305:SF1">
    <property type="entry name" value="FAMILY N-ACETYLTRANSFERASE, PUTATIVE (AFU_ORTHOLOGUE AFUA_2G01380)-RELATED"/>
    <property type="match status" value="1"/>
</dbReference>
<dbReference type="InterPro" id="IPR052777">
    <property type="entry name" value="Acetyltransferase_Enz"/>
</dbReference>